<accession>A0A444SB25</accession>
<name>A0A444SB25_VERDA</name>
<dbReference type="AlphaFoldDB" id="A0A444SB25"/>
<protein>
    <submittedName>
        <fullName evidence="1">Uncharacterized protein</fullName>
    </submittedName>
</protein>
<evidence type="ECO:0000313" key="1">
    <source>
        <dbReference type="EMBL" id="RXG50575.1"/>
    </source>
</evidence>
<organism evidence="1 2">
    <name type="scientific">Verticillium dahliae</name>
    <name type="common">Verticillium wilt</name>
    <dbReference type="NCBI Taxonomy" id="27337"/>
    <lineage>
        <taxon>Eukaryota</taxon>
        <taxon>Fungi</taxon>
        <taxon>Dikarya</taxon>
        <taxon>Ascomycota</taxon>
        <taxon>Pezizomycotina</taxon>
        <taxon>Sordariomycetes</taxon>
        <taxon>Hypocreomycetidae</taxon>
        <taxon>Glomerellales</taxon>
        <taxon>Plectosphaerellaceae</taxon>
        <taxon>Verticillium</taxon>
    </lineage>
</organism>
<evidence type="ECO:0000313" key="2">
    <source>
        <dbReference type="Proteomes" id="UP000288725"/>
    </source>
</evidence>
<sequence>MVRRPAFNHSPTKISYDILLPEIRGALQGTLPYQHQGTSGSPTARFPCLLTPSHLEPAVLRCIHRTRLPG</sequence>
<comment type="caution">
    <text evidence="1">The sequence shown here is derived from an EMBL/GenBank/DDBJ whole genome shotgun (WGS) entry which is preliminary data.</text>
</comment>
<reference evidence="1 2" key="1">
    <citation type="submission" date="2018-12" db="EMBL/GenBank/DDBJ databases">
        <title>Genome of Verticillium dahliae isolate Getta Getta.</title>
        <authorList>
            <person name="Gardiner D.M."/>
        </authorList>
    </citation>
    <scope>NUCLEOTIDE SEQUENCE [LARGE SCALE GENOMIC DNA]</scope>
    <source>
        <strain evidence="1 2">Getta Getta</strain>
    </source>
</reference>
<dbReference type="EMBL" id="RSDZ01000005">
    <property type="protein sequence ID" value="RXG50575.1"/>
    <property type="molecule type" value="Genomic_DNA"/>
</dbReference>
<proteinExistence type="predicted"/>
<gene>
    <name evidence="1" type="ORF">VDGE_30290</name>
</gene>
<dbReference type="Proteomes" id="UP000288725">
    <property type="component" value="Unassembled WGS sequence"/>
</dbReference>